<organism evidence="2">
    <name type="scientific">freshwater metagenome</name>
    <dbReference type="NCBI Taxonomy" id="449393"/>
    <lineage>
        <taxon>unclassified sequences</taxon>
        <taxon>metagenomes</taxon>
        <taxon>ecological metagenomes</taxon>
    </lineage>
</organism>
<feature type="compositionally biased region" description="Basic and acidic residues" evidence="1">
    <location>
        <begin position="463"/>
        <end position="479"/>
    </location>
</feature>
<proteinExistence type="predicted"/>
<feature type="compositionally biased region" description="Basic and acidic residues" evidence="1">
    <location>
        <begin position="278"/>
        <end position="292"/>
    </location>
</feature>
<feature type="compositionally biased region" description="Basic and acidic residues" evidence="1">
    <location>
        <begin position="68"/>
        <end position="83"/>
    </location>
</feature>
<evidence type="ECO:0000256" key="1">
    <source>
        <dbReference type="SAM" id="MobiDB-lite"/>
    </source>
</evidence>
<protein>
    <submittedName>
        <fullName evidence="2">Unannotated protein</fullName>
    </submittedName>
</protein>
<feature type="compositionally biased region" description="Basic and acidic residues" evidence="1">
    <location>
        <begin position="356"/>
        <end position="401"/>
    </location>
</feature>
<feature type="compositionally biased region" description="Basic and acidic residues" evidence="1">
    <location>
        <begin position="104"/>
        <end position="115"/>
    </location>
</feature>
<feature type="region of interest" description="Disordered" evidence="1">
    <location>
        <begin position="1"/>
        <end position="493"/>
    </location>
</feature>
<dbReference type="EMBL" id="CAEZTS010000103">
    <property type="protein sequence ID" value="CAB4583277.1"/>
    <property type="molecule type" value="Genomic_DNA"/>
</dbReference>
<evidence type="ECO:0000313" key="2">
    <source>
        <dbReference type="EMBL" id="CAB4583277.1"/>
    </source>
</evidence>
<feature type="compositionally biased region" description="Basic and acidic residues" evidence="1">
    <location>
        <begin position="649"/>
        <end position="659"/>
    </location>
</feature>
<feature type="compositionally biased region" description="Basic and acidic residues" evidence="1">
    <location>
        <begin position="127"/>
        <end position="149"/>
    </location>
</feature>
<feature type="compositionally biased region" description="Basic and acidic residues" evidence="1">
    <location>
        <begin position="9"/>
        <end position="31"/>
    </location>
</feature>
<gene>
    <name evidence="2" type="ORF">UFOPK1722_01183</name>
</gene>
<feature type="compositionally biased region" description="Basic and acidic residues" evidence="1">
    <location>
        <begin position="425"/>
        <end position="444"/>
    </location>
</feature>
<sequence length="768" mass="83151">MRVGAGRVRGGDHEHQCGQRRDGDRHPRDRVGAGSTPTQPFQNRGHEERPGNTGHPEQVGTVGSLHRLGQESDRHEAHGDEHGGPGPSGVVGGPGSTMGQGADARNEHRRDRKQEEPDEELLGLADVGERPRRGDLLADDLQRTVEMRPRWRTGQFPARAQVHHGVDEHSLDDRPRTGLDEVNPERRRAHHHSGERESPRATGTLPERVGGHQDEGDNEVRSEREGHAGQNSRDQTAESCVRTGALTVDRSNEEDQRPEGQTQSATPRQGLESDGCEDEQRGTGADDHRDTASPRTSQHVQGGDREEVLPQTEPALGGDRDPEEFEPPGEEMQRAGAVQVEEVDVGDGTLQNAFGEDQHEAFLHGGSDRTEQSGERRQHGEHDRAERRPSLQRGTGERASRVEPLSGNEDGGRGSVDASIVVSVGRRESSAESIEYGEHADGRQHAQRRFGRNAEPCGAVGVRRREGDADEERRERDQPHVPTTKLTHSDDRERGEAVVHQESGACGLFVAALDRRELRVLDGAEELPLAADAGGDHLGELPDVVAGVVEADLPPEQGLLGFVAGGIDAPIAQVLLAREVPEAEELSGVHDVAVRVHEEFVAVGGQRNRHLEGARVANGPRSDDDDAGHGGPGDVGDPSAHGQIATQEHPWHDEEHREQQSLAARQCGQAGEQSHGDSPPTSGRGLPLERRPHGGGGAQRHQSLGEQHAVDDPEVRIDGGQHHGHDRHAIPPVGLGDLAGDQSDEGHHRGADDEREHLVVEERRAAET</sequence>
<feature type="compositionally biased region" description="Basic and acidic residues" evidence="1">
    <location>
        <begin position="209"/>
        <end position="227"/>
    </location>
</feature>
<feature type="region of interest" description="Disordered" evidence="1">
    <location>
        <begin position="611"/>
        <end position="768"/>
    </location>
</feature>
<dbReference type="AlphaFoldDB" id="A0A6J6F4F6"/>
<feature type="compositionally biased region" description="Basic and acidic residues" evidence="1">
    <location>
        <begin position="744"/>
        <end position="768"/>
    </location>
</feature>
<feature type="compositionally biased region" description="Gly residues" evidence="1">
    <location>
        <begin position="84"/>
        <end position="98"/>
    </location>
</feature>
<feature type="compositionally biased region" description="Basic and acidic residues" evidence="1">
    <location>
        <begin position="164"/>
        <end position="199"/>
    </location>
</feature>
<feature type="compositionally biased region" description="Basic and acidic residues" evidence="1">
    <location>
        <begin position="708"/>
        <end position="729"/>
    </location>
</feature>
<accession>A0A6J6F4F6</accession>
<reference evidence="2" key="1">
    <citation type="submission" date="2020-05" db="EMBL/GenBank/DDBJ databases">
        <authorList>
            <person name="Chiriac C."/>
            <person name="Salcher M."/>
            <person name="Ghai R."/>
            <person name="Kavagutti S V."/>
        </authorList>
    </citation>
    <scope>NUCLEOTIDE SEQUENCE</scope>
</reference>
<feature type="compositionally biased region" description="Polar residues" evidence="1">
    <location>
        <begin position="229"/>
        <end position="238"/>
    </location>
</feature>
<name>A0A6J6F4F6_9ZZZZ</name>